<dbReference type="InterPro" id="IPR000428">
    <property type="entry name" value="Cu-bd"/>
</dbReference>
<feature type="domain" description="HMA" evidence="2">
    <location>
        <begin position="6"/>
        <end position="71"/>
    </location>
</feature>
<evidence type="ECO:0000259" key="2">
    <source>
        <dbReference type="PROSITE" id="PS50846"/>
    </source>
</evidence>
<dbReference type="InterPro" id="IPR006121">
    <property type="entry name" value="HMA_dom"/>
</dbReference>
<dbReference type="InterPro" id="IPR036163">
    <property type="entry name" value="HMA_dom_sf"/>
</dbReference>
<dbReference type="InterPro" id="IPR017969">
    <property type="entry name" value="Heavy-metal-associated_CS"/>
</dbReference>
<dbReference type="PROSITE" id="PS50846">
    <property type="entry name" value="HMA_2"/>
    <property type="match status" value="1"/>
</dbReference>
<accession>A0A4R5PDV9</accession>
<evidence type="ECO:0000256" key="1">
    <source>
        <dbReference type="ARBA" id="ARBA00022723"/>
    </source>
</evidence>
<dbReference type="AlphaFoldDB" id="A0A4R5PDV9"/>
<dbReference type="CDD" id="cd00371">
    <property type="entry name" value="HMA"/>
    <property type="match status" value="1"/>
</dbReference>
<dbReference type="PRINTS" id="PR00944">
    <property type="entry name" value="CUEXPORT"/>
</dbReference>
<dbReference type="RefSeq" id="WP_078316071.1">
    <property type="nucleotide sequence ID" value="NZ_JYKC01000008.1"/>
</dbReference>
<proteinExistence type="predicted"/>
<sequence>MSVPASTVTVRVSGMSCGHCAAAVRQEVGALPGVSGVDVDVTAGTVTISSTAPLQVAAIEAAIGRAGYTLAA</sequence>
<organism evidence="3 4">
    <name type="scientific">Mycobacteroides franklinii</name>
    <dbReference type="NCBI Taxonomy" id="948102"/>
    <lineage>
        <taxon>Bacteria</taxon>
        <taxon>Bacillati</taxon>
        <taxon>Actinomycetota</taxon>
        <taxon>Actinomycetes</taxon>
        <taxon>Mycobacteriales</taxon>
        <taxon>Mycobacteriaceae</taxon>
        <taxon>Mycobacteroides</taxon>
    </lineage>
</organism>
<protein>
    <submittedName>
        <fullName evidence="3">Heavy-metal-associated domain-containing protein</fullName>
    </submittedName>
</protein>
<dbReference type="Proteomes" id="UP000295627">
    <property type="component" value="Unassembled WGS sequence"/>
</dbReference>
<dbReference type="Gene3D" id="3.30.70.100">
    <property type="match status" value="1"/>
</dbReference>
<comment type="caution">
    <text evidence="3">The sequence shown here is derived from an EMBL/GenBank/DDBJ whole genome shotgun (WGS) entry which is preliminary data.</text>
</comment>
<dbReference type="GO" id="GO:0006825">
    <property type="term" value="P:copper ion transport"/>
    <property type="evidence" value="ECO:0007669"/>
    <property type="project" value="InterPro"/>
</dbReference>
<dbReference type="GO" id="GO:0005507">
    <property type="term" value="F:copper ion binding"/>
    <property type="evidence" value="ECO:0007669"/>
    <property type="project" value="InterPro"/>
</dbReference>
<evidence type="ECO:0000313" key="3">
    <source>
        <dbReference type="EMBL" id="TDH23610.1"/>
    </source>
</evidence>
<reference evidence="3 4" key="1">
    <citation type="journal article" date="2019" name="Sci. Rep.">
        <title>Extended insight into the Mycobacterium chelonae-abscessus complex through whole genome sequencing of Mycobacterium salmoniphilum outbreak and Mycobacterium salmoniphilum-like strains.</title>
        <authorList>
            <person name="Behra P.R.K."/>
            <person name="Das S."/>
            <person name="Pettersson B.M.F."/>
            <person name="Shirreff L."/>
            <person name="DuCote T."/>
            <person name="Jacobsson K.G."/>
            <person name="Ennis D.G."/>
            <person name="Kirsebom L.A."/>
        </authorList>
    </citation>
    <scope>NUCLEOTIDE SEQUENCE [LARGE SCALE GENOMIC DNA]</scope>
    <source>
        <strain evidence="3 4">DSM 45524</strain>
    </source>
</reference>
<evidence type="ECO:0000313" key="4">
    <source>
        <dbReference type="Proteomes" id="UP000295627"/>
    </source>
</evidence>
<name>A0A4R5PDV9_9MYCO</name>
<keyword evidence="1" id="KW-0479">Metal-binding</keyword>
<dbReference type="Pfam" id="PF00403">
    <property type="entry name" value="HMA"/>
    <property type="match status" value="1"/>
</dbReference>
<dbReference type="SUPFAM" id="SSF55008">
    <property type="entry name" value="HMA, heavy metal-associated domain"/>
    <property type="match status" value="1"/>
</dbReference>
<dbReference type="PROSITE" id="PS01047">
    <property type="entry name" value="HMA_1"/>
    <property type="match status" value="1"/>
</dbReference>
<dbReference type="EMBL" id="RXLR01000010">
    <property type="protein sequence ID" value="TDH23610.1"/>
    <property type="molecule type" value="Genomic_DNA"/>
</dbReference>
<gene>
    <name evidence="3" type="ORF">EJ571_04875</name>
</gene>